<protein>
    <recommendedName>
        <fullName evidence="1">CHK kinase-like domain-containing protein</fullName>
    </recommendedName>
</protein>
<dbReference type="Proteomes" id="UP000215335">
    <property type="component" value="Unassembled WGS sequence"/>
</dbReference>
<dbReference type="SMART" id="SM00587">
    <property type="entry name" value="CHK"/>
    <property type="match status" value="1"/>
</dbReference>
<dbReference type="AlphaFoldDB" id="A0A232EQX4"/>
<comment type="caution">
    <text evidence="2">The sequence shown here is derived from an EMBL/GenBank/DDBJ whole genome shotgun (WGS) entry which is preliminary data.</text>
</comment>
<dbReference type="InterPro" id="IPR015897">
    <property type="entry name" value="CHK_kinase-like"/>
</dbReference>
<dbReference type="OrthoDB" id="191037at2759"/>
<name>A0A232EQX4_9HYME</name>
<dbReference type="STRING" id="543379.A0A232EQX4"/>
<dbReference type="SUPFAM" id="SSF56112">
    <property type="entry name" value="Protein kinase-like (PK-like)"/>
    <property type="match status" value="1"/>
</dbReference>
<evidence type="ECO:0000313" key="3">
    <source>
        <dbReference type="Proteomes" id="UP000215335"/>
    </source>
</evidence>
<dbReference type="Pfam" id="PF02958">
    <property type="entry name" value="EcKL"/>
    <property type="match status" value="1"/>
</dbReference>
<dbReference type="InterPro" id="IPR011009">
    <property type="entry name" value="Kinase-like_dom_sf"/>
</dbReference>
<dbReference type="Gene3D" id="3.90.1200.10">
    <property type="match status" value="1"/>
</dbReference>
<dbReference type="PANTHER" id="PTHR11012">
    <property type="entry name" value="PROTEIN KINASE-LIKE DOMAIN-CONTAINING"/>
    <property type="match status" value="1"/>
</dbReference>
<dbReference type="InterPro" id="IPR004119">
    <property type="entry name" value="EcKL"/>
</dbReference>
<gene>
    <name evidence="2" type="ORF">TSAR_007391</name>
</gene>
<proteinExistence type="predicted"/>
<dbReference type="PANTHER" id="PTHR11012:SF55">
    <property type="entry name" value="BHLH DOMAIN-CONTAINING PROTEIN"/>
    <property type="match status" value="1"/>
</dbReference>
<evidence type="ECO:0000313" key="2">
    <source>
        <dbReference type="EMBL" id="OXU20748.1"/>
    </source>
</evidence>
<sequence length="395" mass="45932">MSREIRDLESLLRINFGDDLTLVNYSVDNLVPSGENFRSCVLRLSAQVQRTKDSPGEDLEFVVKTAPTTVVLEITKGVDWIRLFRKEIFMYTSVIPFYRRVELDSGFPEDDSIEECFPKFFGSCGSLSSDAVILLENLKLRNYYVVDKRIGMDLAHASKALKALARFHAVGVAAKLNYPIRFDSIRSTYRKPDYDYRAVDAACVRFIEIIRNDPRLDRYTSRVERIVSWRKGHWKSELVTHDLWSSVVHFDFWTNNVLFHKDDEGSVDDAKFIDFQTYCFADIFLDLVYFIFTSLDDHVKSNDLDRVLDLYYVNFILTLERLSIDVEEYSRRKFDDGLKQVAEYEFFHCALVLNIVTADVDSASPMSFEAGISDLYSRKIAQLLQTYEARNWFTT</sequence>
<dbReference type="EMBL" id="NNAY01002701">
    <property type="protein sequence ID" value="OXU20748.1"/>
    <property type="molecule type" value="Genomic_DNA"/>
</dbReference>
<feature type="domain" description="CHK kinase-like" evidence="1">
    <location>
        <begin position="133"/>
        <end position="321"/>
    </location>
</feature>
<keyword evidence="3" id="KW-1185">Reference proteome</keyword>
<evidence type="ECO:0000259" key="1">
    <source>
        <dbReference type="SMART" id="SM00587"/>
    </source>
</evidence>
<reference evidence="2 3" key="1">
    <citation type="journal article" date="2017" name="Curr. Biol.">
        <title>The Evolution of Venom by Co-option of Single-Copy Genes.</title>
        <authorList>
            <person name="Martinson E.O."/>
            <person name="Mrinalini"/>
            <person name="Kelkar Y.D."/>
            <person name="Chang C.H."/>
            <person name="Werren J.H."/>
        </authorList>
    </citation>
    <scope>NUCLEOTIDE SEQUENCE [LARGE SCALE GENOMIC DNA]</scope>
    <source>
        <strain evidence="2 3">Alberta</strain>
        <tissue evidence="2">Whole body</tissue>
    </source>
</reference>
<organism evidence="2 3">
    <name type="scientific">Trichomalopsis sarcophagae</name>
    <dbReference type="NCBI Taxonomy" id="543379"/>
    <lineage>
        <taxon>Eukaryota</taxon>
        <taxon>Metazoa</taxon>
        <taxon>Ecdysozoa</taxon>
        <taxon>Arthropoda</taxon>
        <taxon>Hexapoda</taxon>
        <taxon>Insecta</taxon>
        <taxon>Pterygota</taxon>
        <taxon>Neoptera</taxon>
        <taxon>Endopterygota</taxon>
        <taxon>Hymenoptera</taxon>
        <taxon>Apocrita</taxon>
        <taxon>Proctotrupomorpha</taxon>
        <taxon>Chalcidoidea</taxon>
        <taxon>Pteromalidae</taxon>
        <taxon>Pteromalinae</taxon>
        <taxon>Trichomalopsis</taxon>
    </lineage>
</organism>
<accession>A0A232EQX4</accession>